<dbReference type="InterPro" id="IPR036047">
    <property type="entry name" value="F-box-like_dom_sf"/>
</dbReference>
<dbReference type="UniPathway" id="UPA00143"/>
<reference evidence="6" key="1">
    <citation type="journal article" date="2017" name="Nat. Microbiol.">
        <title>Global analysis of biosynthetic gene clusters reveals vast potential of secondary metabolite production in Penicillium species.</title>
        <authorList>
            <person name="Nielsen J.C."/>
            <person name="Grijseels S."/>
            <person name="Prigent S."/>
            <person name="Ji B."/>
            <person name="Dainat J."/>
            <person name="Nielsen K.F."/>
            <person name="Frisvad J.C."/>
            <person name="Workman M."/>
            <person name="Nielsen J."/>
        </authorList>
    </citation>
    <scope>NUCLEOTIDE SEQUENCE [LARGE SCALE GENOMIC DNA]</scope>
    <source>
        <strain evidence="6">IBT 29486</strain>
    </source>
</reference>
<proteinExistence type="predicted"/>
<dbReference type="EMBL" id="MDYP01000010">
    <property type="protein sequence ID" value="OQE08252.1"/>
    <property type="molecule type" value="Genomic_DNA"/>
</dbReference>
<dbReference type="STRING" id="29845.A0A1V6S2I2"/>
<evidence type="ECO:0000313" key="5">
    <source>
        <dbReference type="EMBL" id="OQE08252.1"/>
    </source>
</evidence>
<name>A0A1V6S2I2_9EURO</name>
<dbReference type="InterPro" id="IPR001810">
    <property type="entry name" value="F-box_dom"/>
</dbReference>
<dbReference type="PROSITE" id="PS50181">
    <property type="entry name" value="FBOX"/>
    <property type="match status" value="1"/>
</dbReference>
<dbReference type="AlphaFoldDB" id="A0A1V6S2I2"/>
<evidence type="ECO:0000256" key="2">
    <source>
        <dbReference type="ARBA" id="ARBA00022786"/>
    </source>
</evidence>
<evidence type="ECO:0000259" key="4">
    <source>
        <dbReference type="PROSITE" id="PS50181"/>
    </source>
</evidence>
<dbReference type="Proteomes" id="UP000191518">
    <property type="component" value="Unassembled WGS sequence"/>
</dbReference>
<dbReference type="Pfam" id="PF12937">
    <property type="entry name" value="F-box-like"/>
    <property type="match status" value="1"/>
</dbReference>
<accession>A0A1V6S2I2</accession>
<dbReference type="Gene3D" id="1.20.1280.50">
    <property type="match status" value="1"/>
</dbReference>
<evidence type="ECO:0000256" key="1">
    <source>
        <dbReference type="ARBA" id="ARBA00004906"/>
    </source>
</evidence>
<comment type="pathway">
    <text evidence="1">Protein modification; protein ubiquitination.</text>
</comment>
<dbReference type="SUPFAM" id="SSF81383">
    <property type="entry name" value="F-box domain"/>
    <property type="match status" value="1"/>
</dbReference>
<feature type="compositionally biased region" description="Basic and acidic residues" evidence="3">
    <location>
        <begin position="11"/>
        <end position="25"/>
    </location>
</feature>
<evidence type="ECO:0000313" key="6">
    <source>
        <dbReference type="Proteomes" id="UP000191518"/>
    </source>
</evidence>
<dbReference type="InterPro" id="IPR045048">
    <property type="entry name" value="FBXO31/39"/>
</dbReference>
<gene>
    <name evidence="5" type="ORF">PENVUL_c010G03273</name>
</gene>
<dbReference type="GO" id="GO:0016567">
    <property type="term" value="P:protein ubiquitination"/>
    <property type="evidence" value="ECO:0007669"/>
    <property type="project" value="UniProtKB-UniPathway"/>
</dbReference>
<keyword evidence="6" id="KW-1185">Reference proteome</keyword>
<organism evidence="5 6">
    <name type="scientific">Penicillium vulpinum</name>
    <dbReference type="NCBI Taxonomy" id="29845"/>
    <lineage>
        <taxon>Eukaryota</taxon>
        <taxon>Fungi</taxon>
        <taxon>Dikarya</taxon>
        <taxon>Ascomycota</taxon>
        <taxon>Pezizomycotina</taxon>
        <taxon>Eurotiomycetes</taxon>
        <taxon>Eurotiomycetidae</taxon>
        <taxon>Eurotiales</taxon>
        <taxon>Aspergillaceae</taxon>
        <taxon>Penicillium</taxon>
    </lineage>
</organism>
<feature type="region of interest" description="Disordered" evidence="3">
    <location>
        <begin position="1"/>
        <end position="29"/>
    </location>
</feature>
<dbReference type="PANTHER" id="PTHR10706">
    <property type="entry name" value="F-BOX FAMILY PROTEIN"/>
    <property type="match status" value="1"/>
</dbReference>
<evidence type="ECO:0000256" key="3">
    <source>
        <dbReference type="SAM" id="MobiDB-lite"/>
    </source>
</evidence>
<comment type="caution">
    <text evidence="5">The sequence shown here is derived from an EMBL/GenBank/DDBJ whole genome shotgun (WGS) entry which is preliminary data.</text>
</comment>
<keyword evidence="2" id="KW-0833">Ubl conjugation pathway</keyword>
<dbReference type="Pfam" id="PF12014">
    <property type="entry name" value="Cyclin_D1_bind"/>
    <property type="match status" value="1"/>
</dbReference>
<dbReference type="PANTHER" id="PTHR10706:SF130">
    <property type="entry name" value="F-BOX ONLY PROTEIN 31"/>
    <property type="match status" value="1"/>
</dbReference>
<feature type="domain" description="F-box" evidence="4">
    <location>
        <begin position="33"/>
        <end position="79"/>
    </location>
</feature>
<sequence length="419" mass="46977">MAAINGPNKQQSDKGPNDQPVDDRQPSPPAGQFSFIEKLPAEIIQDIASYLSASDLACLGATSRTLFEHGSTEFLWANLVNARLPTPIQDPGPFQSFRRLYLAFYPCWFIPQYKIWFGDNDHTGVLILARYDNHRGVIKGYRIVAERGLPEFQIWMSNPEVMIHCFDPSVHLALDDPVLLINDPDPTSPTAPIQSFKSIPEERRMPVASDSRHIYTSLSFCCEFTSQAPLVRPNVIWPPQTIPSKARTLRDLRNSPSLNVKHLSELSESLFRVRKWANPGLTLSPVPHKASVTYSTLDPVLYTPTPEKPYQGIWVGDYKAHGCEFLLFLQRDRVSPLHGRRSSKIIDTQEEIRHRGPLEGIKLTGDSNVPRGQLSFIADDLGSRGLINIGTDEPFVGARIVRCRGHVAGLGFLDGKWPH</sequence>
<protein>
    <recommendedName>
        <fullName evidence="4">F-box domain-containing protein</fullName>
    </recommendedName>
</protein>